<dbReference type="EMBL" id="BSYO01000013">
    <property type="protein sequence ID" value="GMH14267.1"/>
    <property type="molecule type" value="Genomic_DNA"/>
</dbReference>
<accession>A0AAD3SPK0</accession>
<comment type="caution">
    <text evidence="1">The sequence shown here is derived from an EMBL/GenBank/DDBJ whole genome shotgun (WGS) entry which is preliminary data.</text>
</comment>
<proteinExistence type="predicted"/>
<gene>
    <name evidence="1" type="ORF">Nepgr_016108</name>
</gene>
<evidence type="ECO:0000313" key="2">
    <source>
        <dbReference type="Proteomes" id="UP001279734"/>
    </source>
</evidence>
<dbReference type="Proteomes" id="UP001279734">
    <property type="component" value="Unassembled WGS sequence"/>
</dbReference>
<protein>
    <submittedName>
        <fullName evidence="1">Uncharacterized protein</fullName>
    </submittedName>
</protein>
<reference evidence="1" key="1">
    <citation type="submission" date="2023-05" db="EMBL/GenBank/DDBJ databases">
        <title>Nepenthes gracilis genome sequencing.</title>
        <authorList>
            <person name="Fukushima K."/>
        </authorList>
    </citation>
    <scope>NUCLEOTIDE SEQUENCE</scope>
    <source>
        <strain evidence="1">SING2019-196</strain>
    </source>
</reference>
<sequence>MAGQSRAPATLPFTQYPLSSTLASLPLPKGSHPWQAPDLHLVSDSLIPSPSVRARLCASLKADQGSALLLGQGIDGSSCLKAAPGPDAASVTSPYFSKRFADVNSSSELFPHGAHAVYSTPGQVEGANLPPEGDSCPSSLQSKNLAAAPLASWSDIVQSSGMHLNSKLKFYPPQSMDGEVASITPPPKVIQ</sequence>
<dbReference type="AlphaFoldDB" id="A0AAD3SPK0"/>
<name>A0AAD3SPK0_NEPGR</name>
<evidence type="ECO:0000313" key="1">
    <source>
        <dbReference type="EMBL" id="GMH14267.1"/>
    </source>
</evidence>
<organism evidence="1 2">
    <name type="scientific">Nepenthes gracilis</name>
    <name type="common">Slender pitcher plant</name>
    <dbReference type="NCBI Taxonomy" id="150966"/>
    <lineage>
        <taxon>Eukaryota</taxon>
        <taxon>Viridiplantae</taxon>
        <taxon>Streptophyta</taxon>
        <taxon>Embryophyta</taxon>
        <taxon>Tracheophyta</taxon>
        <taxon>Spermatophyta</taxon>
        <taxon>Magnoliopsida</taxon>
        <taxon>eudicotyledons</taxon>
        <taxon>Gunneridae</taxon>
        <taxon>Pentapetalae</taxon>
        <taxon>Caryophyllales</taxon>
        <taxon>Nepenthaceae</taxon>
        <taxon>Nepenthes</taxon>
    </lineage>
</organism>
<keyword evidence="2" id="KW-1185">Reference proteome</keyword>